<evidence type="ECO:0000256" key="1">
    <source>
        <dbReference type="ARBA" id="ARBA00022737"/>
    </source>
</evidence>
<proteinExistence type="predicted"/>
<keyword evidence="1" id="KW-0677">Repeat</keyword>
<dbReference type="Pfam" id="PF24883">
    <property type="entry name" value="NPHP3_N"/>
    <property type="match status" value="1"/>
</dbReference>
<dbReference type="PROSITE" id="PS50297">
    <property type="entry name" value="ANK_REP_REGION"/>
    <property type="match status" value="7"/>
</dbReference>
<dbReference type="PANTHER" id="PTHR24161:SF121">
    <property type="entry name" value="M-PHASE PHOSPHOPROTEIN 8"/>
    <property type="match status" value="1"/>
</dbReference>
<dbReference type="SMART" id="SM00248">
    <property type="entry name" value="ANK"/>
    <property type="match status" value="13"/>
</dbReference>
<evidence type="ECO:0000259" key="7">
    <source>
        <dbReference type="Pfam" id="PF24883"/>
    </source>
</evidence>
<feature type="repeat" description="ANK" evidence="3">
    <location>
        <begin position="506"/>
        <end position="538"/>
    </location>
</feature>
<dbReference type="InterPro" id="IPR054471">
    <property type="entry name" value="GPIID_WHD"/>
</dbReference>
<evidence type="ECO:0008006" key="10">
    <source>
        <dbReference type="Google" id="ProtNLM"/>
    </source>
</evidence>
<dbReference type="PRINTS" id="PR01415">
    <property type="entry name" value="ANKYRIN"/>
</dbReference>
<feature type="domain" description="NACHT-NTPase and P-loop NTPases N-terminal" evidence="5">
    <location>
        <begin position="8"/>
        <end position="136"/>
    </location>
</feature>
<keyword evidence="9" id="KW-1185">Reference proteome</keyword>
<dbReference type="InterPro" id="IPR056884">
    <property type="entry name" value="NPHP3-like_N"/>
</dbReference>
<feature type="domain" description="GPI inositol-deacylase winged helix" evidence="6">
    <location>
        <begin position="286"/>
        <end position="374"/>
    </location>
</feature>
<feature type="repeat" description="ANK" evidence="3">
    <location>
        <begin position="846"/>
        <end position="878"/>
    </location>
</feature>
<feature type="repeat" description="ANK" evidence="3">
    <location>
        <begin position="779"/>
        <end position="806"/>
    </location>
</feature>
<dbReference type="PROSITE" id="PS50088">
    <property type="entry name" value="ANK_REPEAT"/>
    <property type="match status" value="9"/>
</dbReference>
<gene>
    <name evidence="8" type="ORF">G7Z17_g1065</name>
</gene>
<feature type="domain" description="Nephrocystin 3-like N-terminal" evidence="7">
    <location>
        <begin position="186"/>
        <end position="254"/>
    </location>
</feature>
<accession>A0A9P5HMB4</accession>
<dbReference type="Gene3D" id="1.25.40.20">
    <property type="entry name" value="Ankyrin repeat-containing domain"/>
    <property type="match status" value="2"/>
</dbReference>
<reference evidence="8" key="1">
    <citation type="submission" date="2020-03" db="EMBL/GenBank/DDBJ databases">
        <title>Draft Genome Sequence of Cylindrodendrum hubeiense.</title>
        <authorList>
            <person name="Buettner E."/>
            <person name="Kellner H."/>
        </authorList>
    </citation>
    <scope>NUCLEOTIDE SEQUENCE</scope>
    <source>
        <strain evidence="8">IHI 201604</strain>
    </source>
</reference>
<feature type="region of interest" description="Disordered" evidence="4">
    <location>
        <begin position="919"/>
        <end position="940"/>
    </location>
</feature>
<dbReference type="Pfam" id="PF17107">
    <property type="entry name" value="SesA"/>
    <property type="match status" value="1"/>
</dbReference>
<dbReference type="Pfam" id="PF00023">
    <property type="entry name" value="Ank"/>
    <property type="match status" value="3"/>
</dbReference>
<name>A0A9P5HMB4_9HYPO</name>
<feature type="repeat" description="ANK" evidence="3">
    <location>
        <begin position="609"/>
        <end position="641"/>
    </location>
</feature>
<evidence type="ECO:0000259" key="6">
    <source>
        <dbReference type="Pfam" id="PF22939"/>
    </source>
</evidence>
<evidence type="ECO:0000313" key="8">
    <source>
        <dbReference type="EMBL" id="KAF7556987.1"/>
    </source>
</evidence>
<comment type="caution">
    <text evidence="8">The sequence shown here is derived from an EMBL/GenBank/DDBJ whole genome shotgun (WGS) entry which is preliminary data.</text>
</comment>
<evidence type="ECO:0000313" key="9">
    <source>
        <dbReference type="Proteomes" id="UP000722485"/>
    </source>
</evidence>
<protein>
    <recommendedName>
        <fullName evidence="10">NACHT-NTPase and P-loop NTPases N-terminal domain-containing protein</fullName>
    </recommendedName>
</protein>
<organism evidence="8 9">
    <name type="scientific">Cylindrodendrum hubeiense</name>
    <dbReference type="NCBI Taxonomy" id="595255"/>
    <lineage>
        <taxon>Eukaryota</taxon>
        <taxon>Fungi</taxon>
        <taxon>Dikarya</taxon>
        <taxon>Ascomycota</taxon>
        <taxon>Pezizomycotina</taxon>
        <taxon>Sordariomycetes</taxon>
        <taxon>Hypocreomycetidae</taxon>
        <taxon>Hypocreales</taxon>
        <taxon>Nectriaceae</taxon>
        <taxon>Cylindrodendrum</taxon>
    </lineage>
</organism>
<dbReference type="SUPFAM" id="SSF48403">
    <property type="entry name" value="Ankyrin repeat"/>
    <property type="match status" value="1"/>
</dbReference>
<dbReference type="AlphaFoldDB" id="A0A9P5HMB4"/>
<feature type="repeat" description="ANK" evidence="3">
    <location>
        <begin position="675"/>
        <end position="707"/>
    </location>
</feature>
<dbReference type="InterPro" id="IPR036770">
    <property type="entry name" value="Ankyrin_rpt-contain_sf"/>
</dbReference>
<dbReference type="OrthoDB" id="195446at2759"/>
<dbReference type="EMBL" id="JAANBB010000008">
    <property type="protein sequence ID" value="KAF7556987.1"/>
    <property type="molecule type" value="Genomic_DNA"/>
</dbReference>
<evidence type="ECO:0000256" key="3">
    <source>
        <dbReference type="PROSITE-ProRule" id="PRU00023"/>
    </source>
</evidence>
<evidence type="ECO:0000256" key="2">
    <source>
        <dbReference type="ARBA" id="ARBA00023043"/>
    </source>
</evidence>
<dbReference type="Gene3D" id="3.40.50.300">
    <property type="entry name" value="P-loop containing nucleotide triphosphate hydrolases"/>
    <property type="match status" value="1"/>
</dbReference>
<evidence type="ECO:0000256" key="4">
    <source>
        <dbReference type="SAM" id="MobiDB-lite"/>
    </source>
</evidence>
<dbReference type="InterPro" id="IPR031352">
    <property type="entry name" value="SesA"/>
</dbReference>
<keyword evidence="2 3" id="KW-0040">ANK repeat</keyword>
<evidence type="ECO:0000259" key="5">
    <source>
        <dbReference type="Pfam" id="PF17107"/>
    </source>
</evidence>
<dbReference type="SUPFAM" id="SSF140860">
    <property type="entry name" value="Pseudo ankyrin repeat-like"/>
    <property type="match status" value="1"/>
</dbReference>
<dbReference type="Pfam" id="PF12796">
    <property type="entry name" value="Ank_2"/>
    <property type="match status" value="3"/>
</dbReference>
<feature type="repeat" description="ANK" evidence="3">
    <location>
        <begin position="576"/>
        <end position="608"/>
    </location>
</feature>
<dbReference type="PANTHER" id="PTHR24161">
    <property type="entry name" value="ANK_REP_REGION DOMAIN-CONTAINING PROTEIN-RELATED"/>
    <property type="match status" value="1"/>
</dbReference>
<dbReference type="InterPro" id="IPR002110">
    <property type="entry name" value="Ankyrin_rpt"/>
</dbReference>
<feature type="repeat" description="ANK" evidence="3">
    <location>
        <begin position="708"/>
        <end position="745"/>
    </location>
</feature>
<feature type="repeat" description="ANK" evidence="3">
    <location>
        <begin position="746"/>
        <end position="778"/>
    </location>
</feature>
<sequence length="940" mass="104408">MDPLSITAATIAIIQSISSTFDIIKHLKGLPKAFKEVGQSLPLVREILELAHSELQATAPDESVNQAIEPVINSCQEKAKALSDIFDELYKAKKHEKDAKEWSAFAIFYRKTVLRVGKSYKVETLMKDLLNSLKALAIHQLFKMATQGLTKKLENAIKKLSEVEPSLPDSDFEIKGTNVTQNISDSGKAGAGKTVLASIIINHLQTFYPEHGNTVCIYIYFDYEKQQAQSLENLLSSLFLLAHLHMEFLASIFHFEVFKTGLAQLPTTPDQVYKTALQRISEKPPEFRELASNVLTWLVFAERPLTVDELKHVIAIQGAANEIQARNLALPTVSLSAVTESVLTSACAGIVVVDKKSKSVRLAHDTADKYLRNSPSTDFQNAQSTMAEACLLCLTNIPHKQFNKAPPKQGALNGEYKHYPFFNYAAEYWGNHLSLGVKGEVYKLAWEFLSDTQKLNSALRAMDNPQFRHDSNVSGTHIAAYFGLVNLVQKAIKRNRRLDINAQTKRGETPLHWAAIHRQREFLEFLVIEGADLNVVNVDKRTALHMAIMGKTGADALLVKVLLSTGRVNLNLEDSQGWTPLRWATAHGQLKIVEMLLRAEAEVDARDKDGWTALRWAAHRGHKIIVKLLIRHEASIETPSSDQWTLLRWAAQEGREDIIRLLVEMRVNLNATGVDGLTPLRWAVDYDRTITAWLLIQAHADINKPDNKGMTPLHSVAKRCRSSMSPPHVLWLLLESQADINAQTKLGLTPLHLAASGGNESAVWLLLEKGADPKRGDFNNRTALHWAIEEEHMKVAQLLISKAEDLVHAVDHEKRTALHCAASLGNTPMVEMLLKIGAHINTQDSKGQTPLHLAVSQQHEAVVNYLAWRGADVNILNKKKRTAVQLAATVGNDAIIMAIHPLHQDMGANVGVEHVESPASKAGVKRSSKAAMFSARVEDE</sequence>
<dbReference type="InterPro" id="IPR027417">
    <property type="entry name" value="P-loop_NTPase"/>
</dbReference>
<feature type="repeat" description="ANK" evidence="3">
    <location>
        <begin position="813"/>
        <end position="845"/>
    </location>
</feature>
<dbReference type="Proteomes" id="UP000722485">
    <property type="component" value="Unassembled WGS sequence"/>
</dbReference>
<dbReference type="Pfam" id="PF22939">
    <property type="entry name" value="WHD_GPIID"/>
    <property type="match status" value="1"/>
</dbReference>